<evidence type="ECO:0000313" key="2">
    <source>
        <dbReference type="EMBL" id="PXF41748.1"/>
    </source>
</evidence>
<name>A0A2V3II83_9FLOR</name>
<accession>A0A2V3II83</accession>
<keyword evidence="1" id="KW-1133">Transmembrane helix</keyword>
<protein>
    <recommendedName>
        <fullName evidence="4">Thylakoid membrane protein</fullName>
    </recommendedName>
</protein>
<dbReference type="Proteomes" id="UP000247409">
    <property type="component" value="Unassembled WGS sequence"/>
</dbReference>
<dbReference type="PANTHER" id="PTHR35551:SF1">
    <property type="entry name" value="ACCLIMATION OF PHOTOSYNTHESIS TO ENVIRONMENT"/>
    <property type="match status" value="1"/>
</dbReference>
<dbReference type="PANTHER" id="PTHR35551">
    <property type="match status" value="1"/>
</dbReference>
<keyword evidence="1" id="KW-0472">Membrane</keyword>
<feature type="transmembrane region" description="Helical" evidence="1">
    <location>
        <begin position="70"/>
        <end position="90"/>
    </location>
</feature>
<reference evidence="2 3" key="1">
    <citation type="journal article" date="2018" name="Mol. Biol. Evol.">
        <title>Analysis of the draft genome of the red seaweed Gracilariopsis chorda provides insights into genome size evolution in Rhodophyta.</title>
        <authorList>
            <person name="Lee J."/>
            <person name="Yang E.C."/>
            <person name="Graf L."/>
            <person name="Yang J.H."/>
            <person name="Qiu H."/>
            <person name="Zel Zion U."/>
            <person name="Chan C.X."/>
            <person name="Stephens T.G."/>
            <person name="Weber A.P.M."/>
            <person name="Boo G.H."/>
            <person name="Boo S.M."/>
            <person name="Kim K.M."/>
            <person name="Shin Y."/>
            <person name="Jung M."/>
            <person name="Lee S.J."/>
            <person name="Yim H.S."/>
            <person name="Lee J.H."/>
            <person name="Bhattacharya D."/>
            <person name="Yoon H.S."/>
        </authorList>
    </citation>
    <scope>NUCLEOTIDE SEQUENCE [LARGE SCALE GENOMIC DNA]</scope>
    <source>
        <strain evidence="2 3">SKKU-2015</strain>
        <tissue evidence="2">Whole body</tissue>
    </source>
</reference>
<evidence type="ECO:0000256" key="1">
    <source>
        <dbReference type="SAM" id="Phobius"/>
    </source>
</evidence>
<evidence type="ECO:0000313" key="3">
    <source>
        <dbReference type="Proteomes" id="UP000247409"/>
    </source>
</evidence>
<keyword evidence="3" id="KW-1185">Reference proteome</keyword>
<dbReference type="Pfam" id="PF11016">
    <property type="entry name" value="DUF2854"/>
    <property type="match status" value="1"/>
</dbReference>
<dbReference type="EMBL" id="NBIV01000198">
    <property type="protein sequence ID" value="PXF41748.1"/>
    <property type="molecule type" value="Genomic_DNA"/>
</dbReference>
<keyword evidence="1" id="KW-0812">Transmembrane</keyword>
<comment type="caution">
    <text evidence="2">The sequence shown here is derived from an EMBL/GenBank/DDBJ whole genome shotgun (WGS) entry which is preliminary data.</text>
</comment>
<dbReference type="STRING" id="448386.A0A2V3II83"/>
<evidence type="ECO:0008006" key="4">
    <source>
        <dbReference type="Google" id="ProtNLM"/>
    </source>
</evidence>
<gene>
    <name evidence="2" type="ORF">BWQ96_08537</name>
</gene>
<sequence length="249" mass="26921">MKHSRAMPSAFIASSASPLRSFLGTSRTCPSRSTTAVAPQRRRATIHACAPSEQKADSAEPPFEIRGFSLANVFLGAGALVTISSFWSYIGSYGTASATSLGFVYGVPILLVGCALKYAELQPVPVTSAAGAKQAREARATPIQKKIYQDITRHRYGDEAHMAAALSSLGLVPRGEACPVLERAEEQVAEGGEYCLRLIFRSVATPYSDWEQRQERFERFFGPGVSAHVEKVDPKLRLVALTLRSGAQQ</sequence>
<dbReference type="OrthoDB" id="1882189at2759"/>
<feature type="transmembrane region" description="Helical" evidence="1">
    <location>
        <begin position="96"/>
        <end position="116"/>
    </location>
</feature>
<proteinExistence type="predicted"/>
<dbReference type="AlphaFoldDB" id="A0A2V3II83"/>
<organism evidence="2 3">
    <name type="scientific">Gracilariopsis chorda</name>
    <dbReference type="NCBI Taxonomy" id="448386"/>
    <lineage>
        <taxon>Eukaryota</taxon>
        <taxon>Rhodophyta</taxon>
        <taxon>Florideophyceae</taxon>
        <taxon>Rhodymeniophycidae</taxon>
        <taxon>Gracilariales</taxon>
        <taxon>Gracilariaceae</taxon>
        <taxon>Gracilariopsis</taxon>
    </lineage>
</organism>
<dbReference type="InterPro" id="IPR021275">
    <property type="entry name" value="DUF2854"/>
</dbReference>